<dbReference type="InterPro" id="IPR011993">
    <property type="entry name" value="PH-like_dom_sf"/>
</dbReference>
<dbReference type="Ensembl" id="ENSPKIT00000004180.1">
    <property type="protein sequence ID" value="ENSPKIP00000023494.1"/>
    <property type="gene ID" value="ENSPKIG00000007103.1"/>
</dbReference>
<dbReference type="SMART" id="SM00462">
    <property type="entry name" value="PTB"/>
    <property type="match status" value="1"/>
</dbReference>
<dbReference type="GO" id="GO:0005737">
    <property type="term" value="C:cytoplasm"/>
    <property type="evidence" value="ECO:0007669"/>
    <property type="project" value="TreeGrafter"/>
</dbReference>
<dbReference type="Gene3D" id="2.30.29.30">
    <property type="entry name" value="Pleckstrin-homology domain (PH domain)/Phosphotyrosine-binding domain (PTB)"/>
    <property type="match status" value="1"/>
</dbReference>
<dbReference type="GeneTree" id="ENSGT00940000155567"/>
<feature type="compositionally biased region" description="Polar residues" evidence="1">
    <location>
        <begin position="378"/>
        <end position="409"/>
    </location>
</feature>
<dbReference type="Pfam" id="PF00640">
    <property type="entry name" value="PID"/>
    <property type="match status" value="1"/>
</dbReference>
<feature type="region of interest" description="Disordered" evidence="1">
    <location>
        <begin position="269"/>
        <end position="415"/>
    </location>
</feature>
<sequence length="473" mass="49026">MQAEDGSQAAVSNAAQEQGTTKGRPPNKKASVSEKSPDYLAQRFQGDGVRYKAKLIGVDDVAEAQGDKMCLDSMMKLKGQEIAARQRGLHKQRVWLKVSDTCVRIIDEKTGAVEHKHELERISSVKKDDSQPRAFSYVYAHEGTFKLFFIKMANLADPVIEDIKDAFQIASAERSETLSTQQNGPCLLLDEHVAIPPKGLDVIDLFNPLPSSPAQLSALTSCQDELNSVFNGTPATSTLEAASLAPTHWTSCSATGFLGQSAKANLTAWGPAGQPSVTSPGSLGPWGSAGQPSVTSPGSLGPWGSSGQPSTPSPGSLGPYGSAGQPSVTSPGSLGPWGSSGQPSVTSPGSPGPWGSSGQPSTPSPGSLGPYGSAGRPSVTSLGSPGSWDQQQTVSGRGQPSMEPQTGTQPLGLWTQPAGSMARVTAGFFATVGEVSSSGEMMFPQLSVASTSDQHAALQNHPAQAGLQPQTFG</sequence>
<feature type="region of interest" description="Disordered" evidence="1">
    <location>
        <begin position="1"/>
        <end position="39"/>
    </location>
</feature>
<evidence type="ECO:0000313" key="4">
    <source>
        <dbReference type="Proteomes" id="UP000261540"/>
    </source>
</evidence>
<dbReference type="Proteomes" id="UP000261540">
    <property type="component" value="Unplaced"/>
</dbReference>
<feature type="domain" description="PID" evidence="2">
    <location>
        <begin position="46"/>
        <end position="170"/>
    </location>
</feature>
<dbReference type="InterPro" id="IPR048559">
    <property type="entry name" value="DAB1/2_SBM"/>
</dbReference>
<evidence type="ECO:0000256" key="1">
    <source>
        <dbReference type="SAM" id="MobiDB-lite"/>
    </source>
</evidence>
<dbReference type="AlphaFoldDB" id="A0A3B3RYF2"/>
<reference evidence="3" key="2">
    <citation type="submission" date="2025-09" db="UniProtKB">
        <authorList>
            <consortium name="Ensembl"/>
        </authorList>
    </citation>
    <scope>IDENTIFICATION</scope>
</reference>
<feature type="compositionally biased region" description="Polar residues" evidence="1">
    <location>
        <begin position="9"/>
        <end position="21"/>
    </location>
</feature>
<dbReference type="SUPFAM" id="SSF50729">
    <property type="entry name" value="PH domain-like"/>
    <property type="match status" value="1"/>
</dbReference>
<protein>
    <submittedName>
        <fullName evidence="3">Disabled homolog 2-like</fullName>
    </submittedName>
</protein>
<proteinExistence type="predicted"/>
<dbReference type="PROSITE" id="PS01179">
    <property type="entry name" value="PID"/>
    <property type="match status" value="1"/>
</dbReference>
<keyword evidence="4" id="KW-1185">Reference proteome</keyword>
<organism evidence="3 4">
    <name type="scientific">Paramormyrops kingsleyae</name>
    <dbReference type="NCBI Taxonomy" id="1676925"/>
    <lineage>
        <taxon>Eukaryota</taxon>
        <taxon>Metazoa</taxon>
        <taxon>Chordata</taxon>
        <taxon>Craniata</taxon>
        <taxon>Vertebrata</taxon>
        <taxon>Euteleostomi</taxon>
        <taxon>Actinopterygii</taxon>
        <taxon>Neopterygii</taxon>
        <taxon>Teleostei</taxon>
        <taxon>Osteoglossocephala</taxon>
        <taxon>Osteoglossomorpha</taxon>
        <taxon>Osteoglossiformes</taxon>
        <taxon>Mormyridae</taxon>
        <taxon>Paramormyrops</taxon>
    </lineage>
</organism>
<dbReference type="PANTHER" id="PTHR47695:SF3">
    <property type="entry name" value="PID DOMAIN-CONTAINING PROTEIN"/>
    <property type="match status" value="1"/>
</dbReference>
<dbReference type="OrthoDB" id="10069833at2759"/>
<dbReference type="InterPro" id="IPR006020">
    <property type="entry name" value="PTB/PI_dom"/>
</dbReference>
<reference evidence="3" key="1">
    <citation type="submission" date="2025-08" db="UniProtKB">
        <authorList>
            <consortium name="Ensembl"/>
        </authorList>
    </citation>
    <scope>IDENTIFICATION</scope>
</reference>
<evidence type="ECO:0000313" key="3">
    <source>
        <dbReference type="Ensembl" id="ENSPKIP00000023494.1"/>
    </source>
</evidence>
<dbReference type="KEGG" id="pki:111860170"/>
<accession>A0A3B3RYF2</accession>
<feature type="compositionally biased region" description="Low complexity" evidence="1">
    <location>
        <begin position="296"/>
        <end position="375"/>
    </location>
</feature>
<dbReference type="STRING" id="1676925.ENSPKIP00000023494"/>
<evidence type="ECO:0000259" key="2">
    <source>
        <dbReference type="PROSITE" id="PS01179"/>
    </source>
</evidence>
<dbReference type="PANTHER" id="PTHR47695">
    <property type="entry name" value="PID DOMAIN-CONTAINING PROTEIN"/>
    <property type="match status" value="1"/>
</dbReference>
<name>A0A3B3RYF2_9TELE</name>
<dbReference type="Pfam" id="PF21792">
    <property type="entry name" value="DAB2_SBM"/>
    <property type="match status" value="1"/>
</dbReference>